<dbReference type="Gene3D" id="3.40.50.360">
    <property type="match status" value="1"/>
</dbReference>
<gene>
    <name evidence="2" type="ORF">OKIT_0032</name>
</gene>
<evidence type="ECO:0000313" key="3">
    <source>
        <dbReference type="Proteomes" id="UP000004959"/>
    </source>
</evidence>
<dbReference type="InterPro" id="IPR029039">
    <property type="entry name" value="Flavoprotein-like_sf"/>
</dbReference>
<dbReference type="GO" id="GO:0016651">
    <property type="term" value="F:oxidoreductase activity, acting on NAD(P)H"/>
    <property type="evidence" value="ECO:0007669"/>
    <property type="project" value="UniProtKB-ARBA"/>
</dbReference>
<dbReference type="HOGENOM" id="CLU_068890_0_0_9"/>
<feature type="domain" description="Flavodoxin-like" evidence="1">
    <location>
        <begin position="4"/>
        <end position="169"/>
    </location>
</feature>
<keyword evidence="3" id="KW-1185">Reference proteome</keyword>
<comment type="caution">
    <text evidence="2">The sequence shown here is derived from an EMBL/GenBank/DDBJ whole genome shotgun (WGS) entry which is preliminary data.</text>
</comment>
<dbReference type="PROSITE" id="PS50902">
    <property type="entry name" value="FLAVODOXIN_LIKE"/>
    <property type="match status" value="1"/>
</dbReference>
<dbReference type="Proteomes" id="UP000004959">
    <property type="component" value="Chromosome"/>
</dbReference>
<proteinExistence type="predicted"/>
<dbReference type="OrthoDB" id="9806505at2"/>
<dbReference type="PATRIC" id="fig|1045004.4.peg.33"/>
<dbReference type="RefSeq" id="WP_007744217.1">
    <property type="nucleotide sequence ID" value="NZ_CM001398.1"/>
</dbReference>
<dbReference type="GO" id="GO:0010181">
    <property type="term" value="F:FMN binding"/>
    <property type="evidence" value="ECO:0007669"/>
    <property type="project" value="InterPro"/>
</dbReference>
<sequence>MKNILIAYVTRTGNTEAVARMIQDEVGGDLFHVETAAPYPKGYRAQVNQVVDENASDFLPPLKGGIEDIGKYDTVFLGAPTWGMQLPPPMKSFLNQYDLTGKTVIPFNTNGGYGTGSSFQDIAERMNGNLQQGFSTKGGEEIYHIMLVMKGSKEAETRQQVNTWLKRIGQL</sequence>
<dbReference type="eggNOG" id="COG0716">
    <property type="taxonomic scope" value="Bacteria"/>
</dbReference>
<dbReference type="SUPFAM" id="SSF52218">
    <property type="entry name" value="Flavoproteins"/>
    <property type="match status" value="1"/>
</dbReference>
<dbReference type="InterPro" id="IPR008254">
    <property type="entry name" value="Flavodoxin/NO_synth"/>
</dbReference>
<name>G9WIM2_9LACO</name>
<dbReference type="PANTHER" id="PTHR39201">
    <property type="entry name" value="EXPORTED PROTEIN-RELATED"/>
    <property type="match status" value="1"/>
</dbReference>
<reference evidence="2 3" key="1">
    <citation type="journal article" date="2012" name="PLoS ONE">
        <title>Functional divergence in the genus oenococcus as predicted by genome sequencing of the newly-described species, Oenococcus kitaharae.</title>
        <authorList>
            <person name="Borneman A.R."/>
            <person name="McCarthy J.M."/>
            <person name="Chambers P.J."/>
            <person name="Bartowsky E.J."/>
        </authorList>
    </citation>
    <scope>NUCLEOTIDE SEQUENCE [LARGE SCALE GENOMIC DNA]</scope>
    <source>
        <strain evidence="3">DSM17330</strain>
    </source>
</reference>
<evidence type="ECO:0000259" key="1">
    <source>
        <dbReference type="PROSITE" id="PS50902"/>
    </source>
</evidence>
<dbReference type="PANTHER" id="PTHR39201:SF1">
    <property type="entry name" value="FLAVODOXIN-LIKE DOMAIN-CONTAINING PROTEIN"/>
    <property type="match status" value="1"/>
</dbReference>
<dbReference type="Pfam" id="PF12682">
    <property type="entry name" value="Flavodoxin_4"/>
    <property type="match status" value="1"/>
</dbReference>
<organism evidence="2 3">
    <name type="scientific">Oenococcus kitaharae DSM 17330</name>
    <dbReference type="NCBI Taxonomy" id="1045004"/>
    <lineage>
        <taxon>Bacteria</taxon>
        <taxon>Bacillati</taxon>
        <taxon>Bacillota</taxon>
        <taxon>Bacilli</taxon>
        <taxon>Lactobacillales</taxon>
        <taxon>Lactobacillaceae</taxon>
        <taxon>Oenococcus</taxon>
    </lineage>
</organism>
<dbReference type="AlphaFoldDB" id="G9WIM2"/>
<accession>G9WIM2</accession>
<dbReference type="EMBL" id="AFVZ01000001">
    <property type="protein sequence ID" value="EHN58161.1"/>
    <property type="molecule type" value="Genomic_DNA"/>
</dbReference>
<evidence type="ECO:0000313" key="2">
    <source>
        <dbReference type="EMBL" id="EHN58161.1"/>
    </source>
</evidence>
<protein>
    <submittedName>
        <fullName evidence="2">Flavodoxin</fullName>
    </submittedName>
</protein>